<evidence type="ECO:0000313" key="2">
    <source>
        <dbReference type="EMBL" id="CAL1583962.1"/>
    </source>
</evidence>
<proteinExistence type="predicted"/>
<reference evidence="2 3" key="1">
    <citation type="submission" date="2024-04" db="EMBL/GenBank/DDBJ databases">
        <authorList>
            <person name="Waldvogel A.-M."/>
            <person name="Schoenle A."/>
        </authorList>
    </citation>
    <scope>NUCLEOTIDE SEQUENCE [LARGE SCALE GENOMIC DNA]</scope>
</reference>
<evidence type="ECO:0000313" key="3">
    <source>
        <dbReference type="Proteomes" id="UP001497482"/>
    </source>
</evidence>
<organism evidence="2 3">
    <name type="scientific">Knipowitschia caucasica</name>
    <name type="common">Caucasian dwarf goby</name>
    <name type="synonym">Pomatoschistus caucasicus</name>
    <dbReference type="NCBI Taxonomy" id="637954"/>
    <lineage>
        <taxon>Eukaryota</taxon>
        <taxon>Metazoa</taxon>
        <taxon>Chordata</taxon>
        <taxon>Craniata</taxon>
        <taxon>Vertebrata</taxon>
        <taxon>Euteleostomi</taxon>
        <taxon>Actinopterygii</taxon>
        <taxon>Neopterygii</taxon>
        <taxon>Teleostei</taxon>
        <taxon>Neoteleostei</taxon>
        <taxon>Acanthomorphata</taxon>
        <taxon>Gobiaria</taxon>
        <taxon>Gobiiformes</taxon>
        <taxon>Gobioidei</taxon>
        <taxon>Gobiidae</taxon>
        <taxon>Gobiinae</taxon>
        <taxon>Knipowitschia</taxon>
    </lineage>
</organism>
<accession>A0AAV2K8M8</accession>
<protein>
    <submittedName>
        <fullName evidence="2">Uncharacterized protein</fullName>
    </submittedName>
</protein>
<sequence length="281" mass="32024">MRTTEEPTEDLNRGPTEDLTEDLQLSKRRRTEVADGSQSPVSCLSPILSPTTIHTLGRIFIRLWATVLLFLAFSLHHSLRDSQLFSVNTRVEHICDSQFGKFEPETVPCPDNGHYTLYESIRGEDTGQSHYTLYRPIRRGDAYDFPARVYGPIRGEDTGQAHYTLYRPIRRGDAYDFPARVYGPIRGEDTGQSHYTLYRPIRRGDAYDFPARVYGPIRGEDTGQAHYTLYRPIRRGDAYDFPARVYGPIRGGDTECRTEDLTELSLRMALSLAPSCHALLN</sequence>
<dbReference type="AlphaFoldDB" id="A0AAV2K8M8"/>
<gene>
    <name evidence="2" type="ORF">KC01_LOCUS14366</name>
</gene>
<name>A0AAV2K8M8_KNICA</name>
<dbReference type="EMBL" id="OZ035838">
    <property type="protein sequence ID" value="CAL1583962.1"/>
    <property type="molecule type" value="Genomic_DNA"/>
</dbReference>
<feature type="region of interest" description="Disordered" evidence="1">
    <location>
        <begin position="1"/>
        <end position="21"/>
    </location>
</feature>
<dbReference type="Proteomes" id="UP001497482">
    <property type="component" value="Chromosome 16"/>
</dbReference>
<keyword evidence="3" id="KW-1185">Reference proteome</keyword>
<evidence type="ECO:0000256" key="1">
    <source>
        <dbReference type="SAM" id="MobiDB-lite"/>
    </source>
</evidence>